<dbReference type="eggNOG" id="KOG1573">
    <property type="taxonomic scope" value="Eukaryota"/>
</dbReference>
<dbReference type="InterPro" id="IPR038158">
    <property type="entry name" value="H-NOX_domain_sf"/>
</dbReference>
<dbReference type="InterPro" id="IPR011645">
    <property type="entry name" value="HNOB_dom_associated"/>
</dbReference>
<gene>
    <name evidence="20" type="primary">gcy-37</name>
    <name evidence="18" type="synonym">Cbr-gcy-37</name>
    <name evidence="20" type="ORF">CBG13876</name>
    <name evidence="18" type="ORF">CBG_13876</name>
</gene>
<dbReference type="InterPro" id="IPR024096">
    <property type="entry name" value="NO_sig/Golgi_transp_ligand-bd"/>
</dbReference>
<feature type="transmembrane region" description="Helical" evidence="16">
    <location>
        <begin position="73"/>
        <end position="91"/>
    </location>
</feature>
<evidence type="ECO:0000256" key="9">
    <source>
        <dbReference type="ARBA" id="ARBA00023004"/>
    </source>
</evidence>
<evidence type="ECO:0000256" key="10">
    <source>
        <dbReference type="ARBA" id="ARBA00023054"/>
    </source>
</evidence>
<dbReference type="Gene3D" id="6.10.250.780">
    <property type="match status" value="1"/>
</dbReference>
<dbReference type="eggNOG" id="KOG3547">
    <property type="taxonomic scope" value="Eukaryota"/>
</dbReference>
<keyword evidence="12 14" id="KW-0456">Lyase</keyword>
<dbReference type="GO" id="GO:0020037">
    <property type="term" value="F:heme binding"/>
    <property type="evidence" value="ECO:0007669"/>
    <property type="project" value="InterPro"/>
</dbReference>
<keyword evidence="19" id="KW-1185">Reference proteome</keyword>
<dbReference type="FunCoup" id="A8XJ52">
    <property type="interactions" value="18"/>
</dbReference>
<comment type="subcellular location">
    <subcellularLocation>
        <location evidence="3">Cytoplasm</location>
    </subcellularLocation>
</comment>
<dbReference type="WormBase" id="CBG13876">
    <property type="protein sequence ID" value="CBP48220"/>
    <property type="gene ID" value="WBGene00034562"/>
    <property type="gene designation" value="Cbr-gcy-37"/>
</dbReference>
<keyword evidence="16" id="KW-1133">Transmembrane helix</keyword>
<dbReference type="GO" id="GO:0019934">
    <property type="term" value="P:cGMP-mediated signaling"/>
    <property type="evidence" value="ECO:0000318"/>
    <property type="project" value="GO_Central"/>
</dbReference>
<proteinExistence type="inferred from homology"/>
<sequence>MTVNYSLDAATASAWAVIVVIFKWKGSLWKLIWRETLGWTILMAVLYSVYVYGLKGTEHEQYYKTLFDLTKDVPMDGTLMFLISYMIFNCLTRWLKKFRCLGWPENVALMFKQHFNKEAFTRHEQKLINQTVARYLTVFYILLFRDVSSDVRDMFPTFDDMADSGILTPDEVHVLKSSRLDRHSPHYWIPIDWIVTLIRTRYEPTHFINNKHGQRVRNRKMGIMTEMEYLKTSNTSGLSEMFVECMSTLPLSMIHLAYLRISQVIVNPFGSDDDDFEIGWTHVCVSTLILRKYGPEVLEEILRKAGYTEDIQFDIQCYYDDTETMRIFRVAAQVLGLSVDDMWEMYGEFLITHACETGWQKMLFCMANNLQEFLDNLNSMHYFIDQIAFKSEMKGPTFQCEPFGESGLKLHYFSFRQGLFPIVKGLVRKTARTLFEMEVKVSMLERNQERRKSGMVEHVIFSVEPDDNHRKGKRLFYKFRNTKAQESSPIFNISTQMLVGLRDFKNIFPYHVCFNKQMVIEHLGIYLLREYGLENKKTLKVSDLMQLVQPSDIQLTYKNVLSYLNTLFIFQLKHHSKRNEVQEGSSEAFQQPLVLKGEMMPLNDGNSIIFICSPHVTTVRDILNLKLYISDMPMHDATRDLVMLNQSRICQMELNKKLEETMKKMKRMTEELEVKKSQTDRLLFEFVPPVIAEALRASKPVPAQEFSDCSVIFTDIPDFFTISVNCSPKEIITLVTDLFHRFDRIIEKHKGYKVLSLMDSYLIVGGVPNANQYHCEDSLNLALGLLFEARQVEVPKLGQYVRLRIGVHCGPVVAGIVSQQKPRFCVLGNTVNITKNICAHSQPGKALVSNAVRTMVTKHLKSIFVFNANGYLELATGKVLTHFLEKNEKCSVWDIVDREKATNDSIDGYRELHSDNGTVEWQEATAAAFRVISLYKQYINFPVVDALDNKQSRTKKALTRLRSVKRKFRTIQSNDSGVSVSEPNVESAVCSIM</sequence>
<comment type="similarity">
    <text evidence="14">Belongs to the adenylyl cyclase class-4/guanylyl cyclase family.</text>
</comment>
<dbReference type="FunFam" id="3.30.450.260:FF:000008">
    <property type="entry name" value="Soluble guanylate cyclase gcy-37"/>
    <property type="match status" value="1"/>
</dbReference>
<keyword evidence="5" id="KW-0963">Cytoplasm</keyword>
<dbReference type="InterPro" id="IPR021134">
    <property type="entry name" value="Bestrophin-like"/>
</dbReference>
<keyword evidence="9" id="KW-0408">Iron</keyword>
<dbReference type="InterPro" id="IPR029787">
    <property type="entry name" value="Nucleotide_cyclase"/>
</dbReference>
<evidence type="ECO:0000256" key="4">
    <source>
        <dbReference type="ARBA" id="ARBA00012202"/>
    </source>
</evidence>
<dbReference type="SUPFAM" id="SSF111126">
    <property type="entry name" value="Ligand-binding domain in the NO signalling and Golgi transport"/>
    <property type="match status" value="1"/>
</dbReference>
<dbReference type="InterPro" id="IPR018297">
    <property type="entry name" value="A/G_cyclase_CS"/>
</dbReference>
<dbReference type="EMBL" id="HE601467">
    <property type="protein sequence ID" value="CAP32677.2"/>
    <property type="molecule type" value="Genomic_DNA"/>
</dbReference>
<keyword evidence="8" id="KW-0547">Nucleotide-binding</keyword>
<dbReference type="PROSITE" id="PS50125">
    <property type="entry name" value="GUANYLATE_CYCLASE_2"/>
    <property type="match status" value="1"/>
</dbReference>
<dbReference type="InterPro" id="IPR042463">
    <property type="entry name" value="HNOB_dom_associated_sf"/>
</dbReference>
<dbReference type="GO" id="GO:0005525">
    <property type="term" value="F:GTP binding"/>
    <property type="evidence" value="ECO:0007669"/>
    <property type="project" value="UniProtKB-KW"/>
</dbReference>
<dbReference type="PROSITE" id="PS00452">
    <property type="entry name" value="GUANYLATE_CYCLASE_1"/>
    <property type="match status" value="1"/>
</dbReference>
<evidence type="ECO:0000256" key="11">
    <source>
        <dbReference type="ARBA" id="ARBA00023134"/>
    </source>
</evidence>
<dbReference type="Pfam" id="PF00211">
    <property type="entry name" value="Guanylate_cyc"/>
    <property type="match status" value="1"/>
</dbReference>
<dbReference type="SUPFAM" id="SSF55073">
    <property type="entry name" value="Nucleotide cyclase"/>
    <property type="match status" value="1"/>
</dbReference>
<dbReference type="InParanoid" id="A8XJ52"/>
<dbReference type="InterPro" id="IPR001054">
    <property type="entry name" value="A/G_cyclase"/>
</dbReference>
<evidence type="ECO:0000256" key="5">
    <source>
        <dbReference type="ARBA" id="ARBA00022490"/>
    </source>
</evidence>
<evidence type="ECO:0000256" key="16">
    <source>
        <dbReference type="SAM" id="Phobius"/>
    </source>
</evidence>
<comment type="cofactor">
    <cofactor evidence="2">
        <name>heme</name>
        <dbReference type="ChEBI" id="CHEBI:30413"/>
    </cofactor>
</comment>
<keyword evidence="16" id="KW-0812">Transmembrane</keyword>
<dbReference type="Gene3D" id="3.90.1520.10">
    <property type="entry name" value="H-NOX domain"/>
    <property type="match status" value="1"/>
</dbReference>
<dbReference type="CDD" id="cd07302">
    <property type="entry name" value="CHD"/>
    <property type="match status" value="1"/>
</dbReference>
<dbReference type="HOGENOM" id="CLU_011614_4_0_1"/>
<keyword evidence="11" id="KW-0342">GTP-binding</keyword>
<dbReference type="GO" id="GO:0004383">
    <property type="term" value="F:guanylate cyclase activity"/>
    <property type="evidence" value="ECO:0000318"/>
    <property type="project" value="GO_Central"/>
</dbReference>
<evidence type="ECO:0000256" key="15">
    <source>
        <dbReference type="SAM" id="Coils"/>
    </source>
</evidence>
<dbReference type="GO" id="GO:0070482">
    <property type="term" value="P:response to oxygen levels"/>
    <property type="evidence" value="ECO:0000318"/>
    <property type="project" value="GO_Central"/>
</dbReference>
<comment type="catalytic activity">
    <reaction evidence="1">
        <text>GTP = 3',5'-cyclic GMP + diphosphate</text>
        <dbReference type="Rhea" id="RHEA:13665"/>
        <dbReference type="ChEBI" id="CHEBI:33019"/>
        <dbReference type="ChEBI" id="CHEBI:37565"/>
        <dbReference type="ChEBI" id="CHEBI:57746"/>
        <dbReference type="EC" id="4.6.1.2"/>
    </reaction>
</comment>
<dbReference type="GO" id="GO:0046872">
    <property type="term" value="F:metal ion binding"/>
    <property type="evidence" value="ECO:0007669"/>
    <property type="project" value="UniProtKB-KW"/>
</dbReference>
<dbReference type="OMA" id="MPMHDAT"/>
<keyword evidence="7" id="KW-0479">Metal-binding</keyword>
<evidence type="ECO:0000259" key="17">
    <source>
        <dbReference type="PROSITE" id="PS50125"/>
    </source>
</evidence>
<dbReference type="InterPro" id="IPR011644">
    <property type="entry name" value="Heme_NO-bd"/>
</dbReference>
<reference evidence="18 19" key="1">
    <citation type="journal article" date="2003" name="PLoS Biol.">
        <title>The genome sequence of Caenorhabditis briggsae: a platform for comparative genomics.</title>
        <authorList>
            <person name="Stein L.D."/>
            <person name="Bao Z."/>
            <person name="Blasiar D."/>
            <person name="Blumenthal T."/>
            <person name="Brent M.R."/>
            <person name="Chen N."/>
            <person name="Chinwalla A."/>
            <person name="Clarke L."/>
            <person name="Clee C."/>
            <person name="Coghlan A."/>
            <person name="Coulson A."/>
            <person name="D'Eustachio P."/>
            <person name="Fitch D.H."/>
            <person name="Fulton L.A."/>
            <person name="Fulton R.E."/>
            <person name="Griffiths-Jones S."/>
            <person name="Harris T.W."/>
            <person name="Hillier L.W."/>
            <person name="Kamath R."/>
            <person name="Kuwabara P.E."/>
            <person name="Mardis E.R."/>
            <person name="Marra M.A."/>
            <person name="Miner T.L."/>
            <person name="Minx P."/>
            <person name="Mullikin J.C."/>
            <person name="Plumb R.W."/>
            <person name="Rogers J."/>
            <person name="Schein J.E."/>
            <person name="Sohrmann M."/>
            <person name="Spieth J."/>
            <person name="Stajich J.E."/>
            <person name="Wei C."/>
            <person name="Willey D."/>
            <person name="Wilson R.K."/>
            <person name="Durbin R."/>
            <person name="Waterston R.H."/>
        </authorList>
    </citation>
    <scope>NUCLEOTIDE SEQUENCE [LARGE SCALE GENOMIC DNA]</scope>
    <source>
        <strain evidence="18 19">AF16</strain>
    </source>
</reference>
<evidence type="ECO:0000256" key="8">
    <source>
        <dbReference type="ARBA" id="ARBA00022741"/>
    </source>
</evidence>
<feature type="domain" description="Guanylate cyclase" evidence="17">
    <location>
        <begin position="710"/>
        <end position="838"/>
    </location>
</feature>
<dbReference type="Pfam" id="PF01062">
    <property type="entry name" value="Bestrophin"/>
    <property type="match status" value="1"/>
</dbReference>
<dbReference type="GO" id="GO:0005254">
    <property type="term" value="F:chloride channel activity"/>
    <property type="evidence" value="ECO:0007669"/>
    <property type="project" value="InterPro"/>
</dbReference>
<evidence type="ECO:0000313" key="19">
    <source>
        <dbReference type="Proteomes" id="UP000008549"/>
    </source>
</evidence>
<evidence type="ECO:0000256" key="13">
    <source>
        <dbReference type="ARBA" id="ARBA00023293"/>
    </source>
</evidence>
<keyword evidence="6" id="KW-0349">Heme</keyword>
<name>A8XJ52_CAEBR</name>
<dbReference type="Pfam" id="PF07701">
    <property type="entry name" value="HNOBA"/>
    <property type="match status" value="1"/>
</dbReference>
<evidence type="ECO:0000256" key="6">
    <source>
        <dbReference type="ARBA" id="ARBA00022617"/>
    </source>
</evidence>
<dbReference type="Gene3D" id="3.30.450.260">
    <property type="entry name" value="Haem NO binding associated domain"/>
    <property type="match status" value="1"/>
</dbReference>
<evidence type="ECO:0000313" key="20">
    <source>
        <dbReference type="WormBase" id="CBG13876"/>
    </source>
</evidence>
<evidence type="ECO:0000313" key="18">
    <source>
        <dbReference type="EMBL" id="CAP32677.2"/>
    </source>
</evidence>
<evidence type="ECO:0000256" key="12">
    <source>
        <dbReference type="ARBA" id="ARBA00023239"/>
    </source>
</evidence>
<keyword evidence="16" id="KW-0472">Membrane</keyword>
<dbReference type="PANTHER" id="PTHR45655:SF1">
    <property type="entry name" value="SOLUBLE GUANYLATE CYCLASE GCY-37"/>
    <property type="match status" value="1"/>
</dbReference>
<dbReference type="Pfam" id="PF07700">
    <property type="entry name" value="HNOB"/>
    <property type="match status" value="1"/>
</dbReference>
<dbReference type="Proteomes" id="UP000008549">
    <property type="component" value="Unassembled WGS sequence"/>
</dbReference>
<feature type="coiled-coil region" evidence="15">
    <location>
        <begin position="651"/>
        <end position="678"/>
    </location>
</feature>
<evidence type="ECO:0000256" key="3">
    <source>
        <dbReference type="ARBA" id="ARBA00004496"/>
    </source>
</evidence>
<reference evidence="18 19" key="2">
    <citation type="journal article" date="2011" name="PLoS Genet.">
        <title>Caenorhabditis briggsae recombinant inbred line genotypes reveal inter-strain incompatibility and the evolution of recombination.</title>
        <authorList>
            <person name="Ross J.A."/>
            <person name="Koboldt D.C."/>
            <person name="Staisch J.E."/>
            <person name="Chamberlin H.M."/>
            <person name="Gupta B.P."/>
            <person name="Miller R.D."/>
            <person name="Baird S.E."/>
            <person name="Haag E.S."/>
        </authorList>
    </citation>
    <scope>NUCLEOTIDE SEQUENCE [LARGE SCALE GENOMIC DNA]</scope>
    <source>
        <strain evidence="18 19">AF16</strain>
    </source>
</reference>
<dbReference type="SMART" id="SM00044">
    <property type="entry name" value="CYCc"/>
    <property type="match status" value="1"/>
</dbReference>
<evidence type="ECO:0000256" key="7">
    <source>
        <dbReference type="ARBA" id="ARBA00022723"/>
    </source>
</evidence>
<dbReference type="Gene3D" id="3.30.70.1230">
    <property type="entry name" value="Nucleotide cyclase"/>
    <property type="match status" value="1"/>
</dbReference>
<dbReference type="EC" id="4.6.1.2" evidence="4"/>
<organism evidence="18 19">
    <name type="scientific">Caenorhabditis briggsae</name>
    <dbReference type="NCBI Taxonomy" id="6238"/>
    <lineage>
        <taxon>Eukaryota</taxon>
        <taxon>Metazoa</taxon>
        <taxon>Ecdysozoa</taxon>
        <taxon>Nematoda</taxon>
        <taxon>Chromadorea</taxon>
        <taxon>Rhabditida</taxon>
        <taxon>Rhabditina</taxon>
        <taxon>Rhabditomorpha</taxon>
        <taxon>Rhabditoidea</taxon>
        <taxon>Rhabditidae</taxon>
        <taxon>Peloderinae</taxon>
        <taxon>Caenorhabditis</taxon>
    </lineage>
</organism>
<evidence type="ECO:0000256" key="14">
    <source>
        <dbReference type="RuleBase" id="RU000405"/>
    </source>
</evidence>
<protein>
    <recommendedName>
        <fullName evidence="4">guanylate cyclase</fullName>
        <ecNumber evidence="4">4.6.1.2</ecNumber>
    </recommendedName>
</protein>
<dbReference type="PANTHER" id="PTHR45655">
    <property type="entry name" value="GUANYLATE CYCLASE SOLUBLE SUBUNIT BETA-2"/>
    <property type="match status" value="1"/>
</dbReference>
<feature type="transmembrane region" description="Helical" evidence="16">
    <location>
        <begin position="36"/>
        <end position="53"/>
    </location>
</feature>
<keyword evidence="10 15" id="KW-0175">Coiled coil</keyword>
<dbReference type="FunFam" id="3.30.70.1230:FF:000073">
    <property type="entry name" value="Soluble guanylate cyclase gcy-37"/>
    <property type="match status" value="1"/>
</dbReference>
<accession>A8XJ52</accession>
<evidence type="ECO:0000256" key="2">
    <source>
        <dbReference type="ARBA" id="ARBA00001971"/>
    </source>
</evidence>
<keyword evidence="13" id="KW-0141">cGMP biosynthesis</keyword>
<dbReference type="GO" id="GO:0008074">
    <property type="term" value="C:guanylate cyclase complex, soluble"/>
    <property type="evidence" value="ECO:0000318"/>
    <property type="project" value="GO_Central"/>
</dbReference>
<dbReference type="eggNOG" id="KOG4171">
    <property type="taxonomic scope" value="Eukaryota"/>
</dbReference>
<dbReference type="AlphaFoldDB" id="A8XJ52"/>
<dbReference type="STRING" id="6238.A8XJ52"/>
<evidence type="ECO:0000256" key="1">
    <source>
        <dbReference type="ARBA" id="ARBA00001436"/>
    </source>
</evidence>